<dbReference type="PANTHER" id="PTHR37175">
    <property type="entry name" value="BNAA08G28800D PROTEIN"/>
    <property type="match status" value="1"/>
</dbReference>
<keyword evidence="4" id="KW-1185">Reference proteome</keyword>
<gene>
    <name evidence="3" type="ORF">LITE_LOCUS10447</name>
    <name evidence="2" type="ORF">LITE_LOCUS3354</name>
</gene>
<name>A0AAV0H9K8_9ROSI</name>
<protein>
    <submittedName>
        <fullName evidence="2">Uncharacterized protein</fullName>
    </submittedName>
</protein>
<dbReference type="Proteomes" id="UP001154282">
    <property type="component" value="Unassembled WGS sequence"/>
</dbReference>
<dbReference type="Pfam" id="PF06910">
    <property type="entry name" value="MEA1"/>
    <property type="match status" value="1"/>
</dbReference>
<dbReference type="PANTHER" id="PTHR37175:SF1">
    <property type="entry name" value="CONSTANS-LIKE PROTEIN-RELATED"/>
    <property type="match status" value="1"/>
</dbReference>
<sequence length="177" mass="19611">MNAANSLASSVSLEDHSNHAGSDSDTSVDEVPEYYQPISHADENDEEEEDESADHANHAPNSGILENGHCFAHEAQSWISSLHLNGVKSDEDDENQVVEEEGEMEMVVAESSNSTVVQAIREDENRRNAPLTPENATRVMEAMRGISFVGSAPDWAGEIPETQWIDRLRRIRQMPQP</sequence>
<reference evidence="2" key="1">
    <citation type="submission" date="2022-08" db="EMBL/GenBank/DDBJ databases">
        <authorList>
            <person name="Gutierrez-Valencia J."/>
        </authorList>
    </citation>
    <scope>NUCLEOTIDE SEQUENCE</scope>
</reference>
<evidence type="ECO:0000256" key="1">
    <source>
        <dbReference type="SAM" id="MobiDB-lite"/>
    </source>
</evidence>
<organism evidence="2 4">
    <name type="scientific">Linum tenue</name>
    <dbReference type="NCBI Taxonomy" id="586396"/>
    <lineage>
        <taxon>Eukaryota</taxon>
        <taxon>Viridiplantae</taxon>
        <taxon>Streptophyta</taxon>
        <taxon>Embryophyta</taxon>
        <taxon>Tracheophyta</taxon>
        <taxon>Spermatophyta</taxon>
        <taxon>Magnoliopsida</taxon>
        <taxon>eudicotyledons</taxon>
        <taxon>Gunneridae</taxon>
        <taxon>Pentapetalae</taxon>
        <taxon>rosids</taxon>
        <taxon>fabids</taxon>
        <taxon>Malpighiales</taxon>
        <taxon>Linaceae</taxon>
        <taxon>Linum</taxon>
    </lineage>
</organism>
<evidence type="ECO:0000313" key="3">
    <source>
        <dbReference type="EMBL" id="CAI0399733.1"/>
    </source>
</evidence>
<feature type="compositionally biased region" description="Low complexity" evidence="1">
    <location>
        <begin position="1"/>
        <end position="12"/>
    </location>
</feature>
<evidence type="ECO:0000313" key="2">
    <source>
        <dbReference type="EMBL" id="CAI0381902.1"/>
    </source>
</evidence>
<dbReference type="EMBL" id="CAMGYJ010000002">
    <property type="protein sequence ID" value="CAI0381902.1"/>
    <property type="molecule type" value="Genomic_DNA"/>
</dbReference>
<feature type="region of interest" description="Disordered" evidence="1">
    <location>
        <begin position="1"/>
        <end position="66"/>
    </location>
</feature>
<evidence type="ECO:0000313" key="4">
    <source>
        <dbReference type="Proteomes" id="UP001154282"/>
    </source>
</evidence>
<feature type="compositionally biased region" description="Acidic residues" evidence="1">
    <location>
        <begin position="43"/>
        <end position="52"/>
    </location>
</feature>
<dbReference type="AlphaFoldDB" id="A0AAV0H9K8"/>
<accession>A0AAV0H9K8</accession>
<dbReference type="EMBL" id="CAMGYJ010000004">
    <property type="protein sequence ID" value="CAI0399733.1"/>
    <property type="molecule type" value="Genomic_DNA"/>
</dbReference>
<proteinExistence type="predicted"/>
<comment type="caution">
    <text evidence="2">The sequence shown here is derived from an EMBL/GenBank/DDBJ whole genome shotgun (WGS) entry which is preliminary data.</text>
</comment>